<reference evidence="1 2" key="1">
    <citation type="submission" date="2019-08" db="EMBL/GenBank/DDBJ databases">
        <title>Whole genome of Aphis craccivora.</title>
        <authorList>
            <person name="Voronova N.V."/>
            <person name="Shulinski R.S."/>
            <person name="Bandarenka Y.V."/>
            <person name="Zhorov D.G."/>
            <person name="Warner D."/>
        </authorList>
    </citation>
    <scope>NUCLEOTIDE SEQUENCE [LARGE SCALE GENOMIC DNA]</scope>
    <source>
        <strain evidence="1">180601</strain>
        <tissue evidence="1">Whole Body</tissue>
    </source>
</reference>
<evidence type="ECO:0000313" key="2">
    <source>
        <dbReference type="Proteomes" id="UP000478052"/>
    </source>
</evidence>
<name>A0A6G0Z6A2_APHCR</name>
<gene>
    <name evidence="1" type="ORF">FWK35_00020235</name>
</gene>
<dbReference type="EMBL" id="VUJU01001229">
    <property type="protein sequence ID" value="KAF0766273.1"/>
    <property type="molecule type" value="Genomic_DNA"/>
</dbReference>
<evidence type="ECO:0000313" key="1">
    <source>
        <dbReference type="EMBL" id="KAF0766273.1"/>
    </source>
</evidence>
<dbReference type="AlphaFoldDB" id="A0A6G0Z6A2"/>
<proteinExistence type="predicted"/>
<organism evidence="1 2">
    <name type="scientific">Aphis craccivora</name>
    <name type="common">Cowpea aphid</name>
    <dbReference type="NCBI Taxonomy" id="307492"/>
    <lineage>
        <taxon>Eukaryota</taxon>
        <taxon>Metazoa</taxon>
        <taxon>Ecdysozoa</taxon>
        <taxon>Arthropoda</taxon>
        <taxon>Hexapoda</taxon>
        <taxon>Insecta</taxon>
        <taxon>Pterygota</taxon>
        <taxon>Neoptera</taxon>
        <taxon>Paraneoptera</taxon>
        <taxon>Hemiptera</taxon>
        <taxon>Sternorrhyncha</taxon>
        <taxon>Aphidomorpha</taxon>
        <taxon>Aphidoidea</taxon>
        <taxon>Aphididae</taxon>
        <taxon>Aphidini</taxon>
        <taxon>Aphis</taxon>
        <taxon>Aphis</taxon>
    </lineage>
</organism>
<keyword evidence="2" id="KW-1185">Reference proteome</keyword>
<sequence>MQIWGCAKPSQTRIIQAFQSTTLRQIVPAFLYLRNQLISKFLHKNT</sequence>
<protein>
    <submittedName>
        <fullName evidence="1">Zinc finger MYM-type protein 6-like</fullName>
    </submittedName>
</protein>
<accession>A0A6G0Z6A2</accession>
<comment type="caution">
    <text evidence="1">The sequence shown here is derived from an EMBL/GenBank/DDBJ whole genome shotgun (WGS) entry which is preliminary data.</text>
</comment>
<dbReference type="Proteomes" id="UP000478052">
    <property type="component" value="Unassembled WGS sequence"/>
</dbReference>